<evidence type="ECO:0000313" key="2">
    <source>
        <dbReference type="Proteomes" id="UP001234178"/>
    </source>
</evidence>
<keyword evidence="2" id="KW-1185">Reference proteome</keyword>
<proteinExistence type="predicted"/>
<dbReference type="Proteomes" id="UP001234178">
    <property type="component" value="Unassembled WGS sequence"/>
</dbReference>
<organism evidence="1 2">
    <name type="scientific">Daphnia magna</name>
    <dbReference type="NCBI Taxonomy" id="35525"/>
    <lineage>
        <taxon>Eukaryota</taxon>
        <taxon>Metazoa</taxon>
        <taxon>Ecdysozoa</taxon>
        <taxon>Arthropoda</taxon>
        <taxon>Crustacea</taxon>
        <taxon>Branchiopoda</taxon>
        <taxon>Diplostraca</taxon>
        <taxon>Cladocera</taxon>
        <taxon>Anomopoda</taxon>
        <taxon>Daphniidae</taxon>
        <taxon>Daphnia</taxon>
    </lineage>
</organism>
<sequence>MDKFVIRSKKNSSDFQSVPAVTVSPCSNSEEIVDVHEDFNEPVPSGLTDQMPQTASQIYLKSRTLHS</sequence>
<reference evidence="1 2" key="1">
    <citation type="journal article" date="2023" name="Nucleic Acids Res.">
        <title>The hologenome of Daphnia magna reveals possible DNA methylation and microbiome-mediated evolution of the host genome.</title>
        <authorList>
            <person name="Chaturvedi A."/>
            <person name="Li X."/>
            <person name="Dhandapani V."/>
            <person name="Marshall H."/>
            <person name="Kissane S."/>
            <person name="Cuenca-Cambronero M."/>
            <person name="Asole G."/>
            <person name="Calvet F."/>
            <person name="Ruiz-Romero M."/>
            <person name="Marangio P."/>
            <person name="Guigo R."/>
            <person name="Rago D."/>
            <person name="Mirbahai L."/>
            <person name="Eastwood N."/>
            <person name="Colbourne J.K."/>
            <person name="Zhou J."/>
            <person name="Mallon E."/>
            <person name="Orsini L."/>
        </authorList>
    </citation>
    <scope>NUCLEOTIDE SEQUENCE [LARGE SCALE GENOMIC DNA]</scope>
    <source>
        <strain evidence="1">LRV0_1</strain>
    </source>
</reference>
<protein>
    <submittedName>
        <fullName evidence="1">Uncharacterized protein</fullName>
    </submittedName>
</protein>
<gene>
    <name evidence="1" type="ORF">OUZ56_011795</name>
</gene>
<evidence type="ECO:0000313" key="1">
    <source>
        <dbReference type="EMBL" id="KAK4006637.1"/>
    </source>
</evidence>
<dbReference type="EMBL" id="JAOYFB010000002">
    <property type="protein sequence ID" value="KAK4006637.1"/>
    <property type="molecule type" value="Genomic_DNA"/>
</dbReference>
<accession>A0ABQ9Z156</accession>
<name>A0ABQ9Z156_9CRUS</name>
<comment type="caution">
    <text evidence="1">The sequence shown here is derived from an EMBL/GenBank/DDBJ whole genome shotgun (WGS) entry which is preliminary data.</text>
</comment>